<dbReference type="Proteomes" id="UP001065265">
    <property type="component" value="Chromosome"/>
</dbReference>
<keyword evidence="2" id="KW-0378">Hydrolase</keyword>
<dbReference type="RefSeq" id="WP_265559231.1">
    <property type="nucleotide sequence ID" value="NZ_CP092471.1"/>
</dbReference>
<dbReference type="Pfam" id="PF12697">
    <property type="entry name" value="Abhydrolase_6"/>
    <property type="match status" value="1"/>
</dbReference>
<keyword evidence="3" id="KW-1185">Reference proteome</keyword>
<reference evidence="2" key="1">
    <citation type="submission" date="2022-02" db="EMBL/GenBank/DDBJ databases">
        <title>Qipengyuania spongiae sp. nov., isolated from marine sponge.</title>
        <authorList>
            <person name="Li Z."/>
            <person name="Zhang M."/>
        </authorList>
    </citation>
    <scope>NUCLEOTIDE SEQUENCE</scope>
    <source>
        <strain evidence="2">PHS-Z21</strain>
    </source>
</reference>
<gene>
    <name evidence="2" type="ORF">L1F33_01420</name>
</gene>
<evidence type="ECO:0000313" key="3">
    <source>
        <dbReference type="Proteomes" id="UP001065265"/>
    </source>
</evidence>
<proteinExistence type="predicted"/>
<feature type="domain" description="AB hydrolase-1" evidence="1">
    <location>
        <begin position="5"/>
        <end position="167"/>
    </location>
</feature>
<sequence length="167" mass="18310">MVDISLGAGLVLEMARRGRAGSVVALDPGGFWQGWERTFFRTTITASIALVRALRPALPALTRNVTGRTGFMLQLSARPCAPDPGFVLNELQSFADTPTFDSLVKDLATGPMQKGPATRSIRVVIGQGRKDRPCLPQQASRAKAAYPEATMHWFERSGHFPMWDRPD</sequence>
<organism evidence="2 3">
    <name type="scientific">Qipengyuania spongiae</name>
    <dbReference type="NCBI Taxonomy" id="2909673"/>
    <lineage>
        <taxon>Bacteria</taxon>
        <taxon>Pseudomonadati</taxon>
        <taxon>Pseudomonadota</taxon>
        <taxon>Alphaproteobacteria</taxon>
        <taxon>Sphingomonadales</taxon>
        <taxon>Erythrobacteraceae</taxon>
        <taxon>Qipengyuania</taxon>
    </lineage>
</organism>
<dbReference type="InterPro" id="IPR029058">
    <property type="entry name" value="AB_hydrolase_fold"/>
</dbReference>
<protein>
    <submittedName>
        <fullName evidence="2">Alpha/beta hydrolase</fullName>
    </submittedName>
</protein>
<accession>A0ABY5SYP8</accession>
<dbReference type="SUPFAM" id="SSF53474">
    <property type="entry name" value="alpha/beta-Hydrolases"/>
    <property type="match status" value="1"/>
</dbReference>
<dbReference type="GO" id="GO:0016787">
    <property type="term" value="F:hydrolase activity"/>
    <property type="evidence" value="ECO:0007669"/>
    <property type="project" value="UniProtKB-KW"/>
</dbReference>
<dbReference type="InterPro" id="IPR000073">
    <property type="entry name" value="AB_hydrolase_1"/>
</dbReference>
<evidence type="ECO:0000259" key="1">
    <source>
        <dbReference type="Pfam" id="PF12697"/>
    </source>
</evidence>
<dbReference type="Gene3D" id="3.40.50.1820">
    <property type="entry name" value="alpha/beta hydrolase"/>
    <property type="match status" value="1"/>
</dbReference>
<evidence type="ECO:0000313" key="2">
    <source>
        <dbReference type="EMBL" id="UVI39652.1"/>
    </source>
</evidence>
<dbReference type="EMBL" id="CP092471">
    <property type="protein sequence ID" value="UVI39652.1"/>
    <property type="molecule type" value="Genomic_DNA"/>
</dbReference>
<name>A0ABY5SYP8_9SPHN</name>